<feature type="transmembrane region" description="Helical" evidence="7">
    <location>
        <begin position="193"/>
        <end position="214"/>
    </location>
</feature>
<name>A0A1L9SDM4_9EURO</name>
<dbReference type="Gene3D" id="1.20.1250.20">
    <property type="entry name" value="MFS general substrate transporter like domains"/>
    <property type="match status" value="2"/>
</dbReference>
<dbReference type="AlphaFoldDB" id="A0A1L9SDM4"/>
<evidence type="ECO:0000313" key="9">
    <source>
        <dbReference type="EMBL" id="OJJ45187.1"/>
    </source>
</evidence>
<dbReference type="STRING" id="1073090.A0A1L9SDM4"/>
<dbReference type="VEuPathDB" id="FungiDB:ASPZODRAFT_69492"/>
<comment type="subcellular location">
    <subcellularLocation>
        <location evidence="1">Membrane</location>
        <topology evidence="1">Multi-pass membrane protein</topology>
    </subcellularLocation>
</comment>
<keyword evidence="2" id="KW-0813">Transport</keyword>
<feature type="transmembrane region" description="Helical" evidence="7">
    <location>
        <begin position="394"/>
        <end position="411"/>
    </location>
</feature>
<feature type="transmembrane region" description="Helical" evidence="7">
    <location>
        <begin position="362"/>
        <end position="382"/>
    </location>
</feature>
<comment type="similarity">
    <text evidence="6">Belongs to the major facilitator superfamily. Allantoate permease family.</text>
</comment>
<organism evidence="9 10">
    <name type="scientific">Penicilliopsis zonata CBS 506.65</name>
    <dbReference type="NCBI Taxonomy" id="1073090"/>
    <lineage>
        <taxon>Eukaryota</taxon>
        <taxon>Fungi</taxon>
        <taxon>Dikarya</taxon>
        <taxon>Ascomycota</taxon>
        <taxon>Pezizomycotina</taxon>
        <taxon>Eurotiomycetes</taxon>
        <taxon>Eurotiomycetidae</taxon>
        <taxon>Eurotiales</taxon>
        <taxon>Aspergillaceae</taxon>
        <taxon>Penicilliopsis</taxon>
    </lineage>
</organism>
<dbReference type="Proteomes" id="UP000184188">
    <property type="component" value="Unassembled WGS sequence"/>
</dbReference>
<keyword evidence="3 7" id="KW-0812">Transmembrane</keyword>
<dbReference type="GeneID" id="34616047"/>
<feature type="domain" description="Major facilitator superfamily (MFS) profile" evidence="8">
    <location>
        <begin position="67"/>
        <end position="480"/>
    </location>
</feature>
<dbReference type="Pfam" id="PF07690">
    <property type="entry name" value="MFS_1"/>
    <property type="match status" value="1"/>
</dbReference>
<feature type="transmembrane region" description="Helical" evidence="7">
    <location>
        <begin position="451"/>
        <end position="476"/>
    </location>
</feature>
<reference evidence="10" key="1">
    <citation type="journal article" date="2017" name="Genome Biol.">
        <title>Comparative genomics reveals high biological diversity and specific adaptations in the industrially and medically important fungal genus Aspergillus.</title>
        <authorList>
            <person name="de Vries R.P."/>
            <person name="Riley R."/>
            <person name="Wiebenga A."/>
            <person name="Aguilar-Osorio G."/>
            <person name="Amillis S."/>
            <person name="Uchima C.A."/>
            <person name="Anderluh G."/>
            <person name="Asadollahi M."/>
            <person name="Askin M."/>
            <person name="Barry K."/>
            <person name="Battaglia E."/>
            <person name="Bayram O."/>
            <person name="Benocci T."/>
            <person name="Braus-Stromeyer S.A."/>
            <person name="Caldana C."/>
            <person name="Canovas D."/>
            <person name="Cerqueira G.C."/>
            <person name="Chen F."/>
            <person name="Chen W."/>
            <person name="Choi C."/>
            <person name="Clum A."/>
            <person name="Dos Santos R.A."/>
            <person name="Damasio A.R."/>
            <person name="Diallinas G."/>
            <person name="Emri T."/>
            <person name="Fekete E."/>
            <person name="Flipphi M."/>
            <person name="Freyberg S."/>
            <person name="Gallo A."/>
            <person name="Gournas C."/>
            <person name="Habgood R."/>
            <person name="Hainaut M."/>
            <person name="Harispe M.L."/>
            <person name="Henrissat B."/>
            <person name="Hilden K.S."/>
            <person name="Hope R."/>
            <person name="Hossain A."/>
            <person name="Karabika E."/>
            <person name="Karaffa L."/>
            <person name="Karanyi Z."/>
            <person name="Krasevec N."/>
            <person name="Kuo A."/>
            <person name="Kusch H."/>
            <person name="LaButti K."/>
            <person name="Lagendijk E.L."/>
            <person name="Lapidus A."/>
            <person name="Levasseur A."/>
            <person name="Lindquist E."/>
            <person name="Lipzen A."/>
            <person name="Logrieco A.F."/>
            <person name="MacCabe A."/>
            <person name="Maekelae M.R."/>
            <person name="Malavazi I."/>
            <person name="Melin P."/>
            <person name="Meyer V."/>
            <person name="Mielnichuk N."/>
            <person name="Miskei M."/>
            <person name="Molnar A.P."/>
            <person name="Mule G."/>
            <person name="Ngan C.Y."/>
            <person name="Orejas M."/>
            <person name="Orosz E."/>
            <person name="Ouedraogo J.P."/>
            <person name="Overkamp K.M."/>
            <person name="Park H.-S."/>
            <person name="Perrone G."/>
            <person name="Piumi F."/>
            <person name="Punt P.J."/>
            <person name="Ram A.F."/>
            <person name="Ramon A."/>
            <person name="Rauscher S."/>
            <person name="Record E."/>
            <person name="Riano-Pachon D.M."/>
            <person name="Robert V."/>
            <person name="Roehrig J."/>
            <person name="Ruller R."/>
            <person name="Salamov A."/>
            <person name="Salih N.S."/>
            <person name="Samson R.A."/>
            <person name="Sandor E."/>
            <person name="Sanguinetti M."/>
            <person name="Schuetze T."/>
            <person name="Sepcic K."/>
            <person name="Shelest E."/>
            <person name="Sherlock G."/>
            <person name="Sophianopoulou V."/>
            <person name="Squina F.M."/>
            <person name="Sun H."/>
            <person name="Susca A."/>
            <person name="Todd R.B."/>
            <person name="Tsang A."/>
            <person name="Unkles S.E."/>
            <person name="van de Wiele N."/>
            <person name="van Rossen-Uffink D."/>
            <person name="Oliveira J.V."/>
            <person name="Vesth T.C."/>
            <person name="Visser J."/>
            <person name="Yu J.-H."/>
            <person name="Zhou M."/>
            <person name="Andersen M.R."/>
            <person name="Archer D.B."/>
            <person name="Baker S.E."/>
            <person name="Benoit I."/>
            <person name="Brakhage A.A."/>
            <person name="Braus G.H."/>
            <person name="Fischer R."/>
            <person name="Frisvad J.C."/>
            <person name="Goldman G.H."/>
            <person name="Houbraken J."/>
            <person name="Oakley B."/>
            <person name="Pocsi I."/>
            <person name="Scazzocchio C."/>
            <person name="Seiboth B."/>
            <person name="vanKuyk P.A."/>
            <person name="Wortman J."/>
            <person name="Dyer P.S."/>
            <person name="Grigoriev I.V."/>
        </authorList>
    </citation>
    <scope>NUCLEOTIDE SEQUENCE [LARGE SCALE GENOMIC DNA]</scope>
    <source>
        <strain evidence="10">CBS 506.65</strain>
    </source>
</reference>
<accession>A0A1L9SDM4</accession>
<dbReference type="EMBL" id="KV878345">
    <property type="protein sequence ID" value="OJJ45187.1"/>
    <property type="molecule type" value="Genomic_DNA"/>
</dbReference>
<evidence type="ECO:0000256" key="3">
    <source>
        <dbReference type="ARBA" id="ARBA00022692"/>
    </source>
</evidence>
<dbReference type="FunFam" id="1.20.1250.20:FF:000064">
    <property type="entry name" value="MFS allantoate transporter"/>
    <property type="match status" value="1"/>
</dbReference>
<feature type="transmembrane region" description="Helical" evidence="7">
    <location>
        <begin position="423"/>
        <end position="439"/>
    </location>
</feature>
<feature type="transmembrane region" description="Helical" evidence="7">
    <location>
        <begin position="226"/>
        <end position="250"/>
    </location>
</feature>
<evidence type="ECO:0000256" key="4">
    <source>
        <dbReference type="ARBA" id="ARBA00022989"/>
    </source>
</evidence>
<keyword evidence="10" id="KW-1185">Reference proteome</keyword>
<dbReference type="InterPro" id="IPR036259">
    <property type="entry name" value="MFS_trans_sf"/>
</dbReference>
<gene>
    <name evidence="9" type="ORF">ASPZODRAFT_69492</name>
</gene>
<evidence type="ECO:0000256" key="1">
    <source>
        <dbReference type="ARBA" id="ARBA00004141"/>
    </source>
</evidence>
<feature type="transmembrane region" description="Helical" evidence="7">
    <location>
        <begin position="134"/>
        <end position="153"/>
    </location>
</feature>
<dbReference type="GO" id="GO:0016020">
    <property type="term" value="C:membrane"/>
    <property type="evidence" value="ECO:0007669"/>
    <property type="project" value="UniProtKB-SubCell"/>
</dbReference>
<evidence type="ECO:0000256" key="6">
    <source>
        <dbReference type="ARBA" id="ARBA00037968"/>
    </source>
</evidence>
<dbReference type="RefSeq" id="XP_022579697.1">
    <property type="nucleotide sequence ID" value="XM_022729583.1"/>
</dbReference>
<evidence type="ECO:0000256" key="5">
    <source>
        <dbReference type="ARBA" id="ARBA00023136"/>
    </source>
</evidence>
<sequence length="515" mass="56629">MADIAAVPEDRKTGEKAGSIHEQGSVELVKGDTDDVDEAFAVFQGHQEVVVDAATDKRLLRKIDRYILPVMCLIYGMNYLDKTTLSYSSVMGITEDLHLEGTNYSWLGSIFYFGYLGFEWPTVRLLQALPIAKYSAMCVIIWGVILTLFSVTHNFAGAAVLRVFLGIFEAAVTPGWTLITSQWYKKSEQGARTCIWFSFNGAAAIAGGFIAYGLADAGDRGHFTIAAWKVLYILTGLLTVALGIFFLIIVPDSPLKAWWLSDEDRILAVARVRENQQGIGNKHFKMYQFLEALKDPFAWAIVVLSLAGNIPNGGISNFFSLLIVSFGYTAKQSLLLSSPSGAVEVVSLLLTGWLGDRCKNRLLISLGGVGLGTIGSILLVALSDGARAGKLVGFYLTLAAPSGFVIMLSLISSNIAGYTKKTTVAAMYLISYCVGNIVGPQTFRPEDAPHYYPAIVTMFVCYVICILDILFIWYWFRRMNAKKAAIRADPSYVKPENSEWLDLTDGENPEFLYTL</sequence>
<dbReference type="CDD" id="cd17327">
    <property type="entry name" value="MFS_FEN2_like"/>
    <property type="match status" value="1"/>
</dbReference>
<protein>
    <recommendedName>
        <fullName evidence="8">Major facilitator superfamily (MFS) profile domain-containing protein</fullName>
    </recommendedName>
</protein>
<dbReference type="InterPro" id="IPR020846">
    <property type="entry name" value="MFS_dom"/>
</dbReference>
<dbReference type="SUPFAM" id="SSF103473">
    <property type="entry name" value="MFS general substrate transporter"/>
    <property type="match status" value="1"/>
</dbReference>
<dbReference type="PANTHER" id="PTHR43791">
    <property type="entry name" value="PERMEASE-RELATED"/>
    <property type="match status" value="1"/>
</dbReference>
<evidence type="ECO:0000259" key="8">
    <source>
        <dbReference type="PROSITE" id="PS50850"/>
    </source>
</evidence>
<feature type="transmembrane region" description="Helical" evidence="7">
    <location>
        <begin position="159"/>
        <end position="181"/>
    </location>
</feature>
<evidence type="ECO:0000256" key="2">
    <source>
        <dbReference type="ARBA" id="ARBA00022448"/>
    </source>
</evidence>
<feature type="transmembrane region" description="Helical" evidence="7">
    <location>
        <begin position="334"/>
        <end position="355"/>
    </location>
</feature>
<dbReference type="OrthoDB" id="6730379at2759"/>
<dbReference type="PANTHER" id="PTHR43791:SF1">
    <property type="entry name" value="ALLANTOATE PERMEASE"/>
    <property type="match status" value="1"/>
</dbReference>
<evidence type="ECO:0000313" key="10">
    <source>
        <dbReference type="Proteomes" id="UP000184188"/>
    </source>
</evidence>
<keyword evidence="5 7" id="KW-0472">Membrane</keyword>
<feature type="transmembrane region" description="Helical" evidence="7">
    <location>
        <begin position="297"/>
        <end position="328"/>
    </location>
</feature>
<proteinExistence type="inferred from homology"/>
<dbReference type="PROSITE" id="PS50850">
    <property type="entry name" value="MFS"/>
    <property type="match status" value="1"/>
</dbReference>
<keyword evidence="4 7" id="KW-1133">Transmembrane helix</keyword>
<dbReference type="GO" id="GO:0022857">
    <property type="term" value="F:transmembrane transporter activity"/>
    <property type="evidence" value="ECO:0007669"/>
    <property type="project" value="InterPro"/>
</dbReference>
<dbReference type="InterPro" id="IPR011701">
    <property type="entry name" value="MFS"/>
</dbReference>
<evidence type="ECO:0000256" key="7">
    <source>
        <dbReference type="SAM" id="Phobius"/>
    </source>
</evidence>